<gene>
    <name evidence="3" type="ORF">Pfra01_001045600</name>
</gene>
<reference evidence="3" key="1">
    <citation type="submission" date="2023-04" db="EMBL/GenBank/DDBJ databases">
        <title>Phytophthora fragariaefolia NBRC 109709.</title>
        <authorList>
            <person name="Ichikawa N."/>
            <person name="Sato H."/>
            <person name="Tonouchi N."/>
        </authorList>
    </citation>
    <scope>NUCLEOTIDE SEQUENCE</scope>
    <source>
        <strain evidence="3">NBRC 109709</strain>
    </source>
</reference>
<evidence type="ECO:0000313" key="4">
    <source>
        <dbReference type="Proteomes" id="UP001165121"/>
    </source>
</evidence>
<dbReference type="EMBL" id="BSXT01001002">
    <property type="protein sequence ID" value="GMF37358.1"/>
    <property type="molecule type" value="Genomic_DNA"/>
</dbReference>
<dbReference type="Pfam" id="PF22936">
    <property type="entry name" value="Pol_BBD"/>
    <property type="match status" value="1"/>
</dbReference>
<comment type="caution">
    <text evidence="3">The sequence shown here is derived from an EMBL/GenBank/DDBJ whole genome shotgun (WGS) entry which is preliminary data.</text>
</comment>
<organism evidence="3 4">
    <name type="scientific">Phytophthora fragariaefolia</name>
    <dbReference type="NCBI Taxonomy" id="1490495"/>
    <lineage>
        <taxon>Eukaryota</taxon>
        <taxon>Sar</taxon>
        <taxon>Stramenopiles</taxon>
        <taxon>Oomycota</taxon>
        <taxon>Peronosporomycetes</taxon>
        <taxon>Peronosporales</taxon>
        <taxon>Peronosporaceae</taxon>
        <taxon>Phytophthora</taxon>
    </lineage>
</organism>
<feature type="domain" description="Retrovirus-related Pol polyprotein from transposon TNT 1-94-like beta-barrel" evidence="2">
    <location>
        <begin position="310"/>
        <end position="387"/>
    </location>
</feature>
<protein>
    <submittedName>
        <fullName evidence="3">Unnamed protein product</fullName>
    </submittedName>
</protein>
<name>A0A9W7CSW4_9STRA</name>
<proteinExistence type="predicted"/>
<keyword evidence="4" id="KW-1185">Reference proteome</keyword>
<evidence type="ECO:0000313" key="3">
    <source>
        <dbReference type="EMBL" id="GMF37358.1"/>
    </source>
</evidence>
<feature type="region of interest" description="Disordered" evidence="1">
    <location>
        <begin position="243"/>
        <end position="279"/>
    </location>
</feature>
<dbReference type="Proteomes" id="UP001165121">
    <property type="component" value="Unassembled WGS sequence"/>
</dbReference>
<accession>A0A9W7CSW4</accession>
<dbReference type="OrthoDB" id="97058at2759"/>
<dbReference type="InterPro" id="IPR054722">
    <property type="entry name" value="PolX-like_BBD"/>
</dbReference>
<dbReference type="AlphaFoldDB" id="A0A9W7CSW4"/>
<evidence type="ECO:0000256" key="1">
    <source>
        <dbReference type="SAM" id="MobiDB-lite"/>
    </source>
</evidence>
<sequence length="457" mass="49921">MVIDHQIEGTLLEALTLPKEVDTKAPNPTGKQTEIIGAFASVQTPLQSKTSAGQWRTEFKESDTGLIAAHVREKGMACIRRGDGTYGYKFKRNGASNFVADANNDEDGSSGVLGIICDEIIENINKNSKMMRTEKRLTRASVKKRFDLEVRMEAKRRSYTDHSKAVRRAARAIRRGDNPGNWRQVVGDVPLSPDDPYASEGVYLEEGLKFINTTLVQDEQQETLENLENQLREDMEKREEVKAVATSGPAEEDNIVATSDPTAMQDESVADPEHKDDQASTAVAVGASAEKPAMGLVSATSSLNTNELTWKFDTGATSHMCKDIGVFVTFEPLESSMETATNTLRILGKGTVRFPVKDATNAARSVELNGVSYVPRVAHNLFSVIKALVNDVSRSISTSGSVPCIMIVGDMCYTLQVVEEWTTTSFVALVSVSVRYLRRGMLTLKGLCVAGLLSSLL</sequence>
<evidence type="ECO:0000259" key="2">
    <source>
        <dbReference type="Pfam" id="PF22936"/>
    </source>
</evidence>